<keyword evidence="1" id="KW-0812">Transmembrane</keyword>
<evidence type="ECO:0000256" key="1">
    <source>
        <dbReference type="SAM" id="Phobius"/>
    </source>
</evidence>
<dbReference type="EMBL" id="BARV01009898">
    <property type="protein sequence ID" value="GAI05335.1"/>
    <property type="molecule type" value="Genomic_DNA"/>
</dbReference>
<keyword evidence="1" id="KW-1133">Transmembrane helix</keyword>
<dbReference type="AlphaFoldDB" id="X1LSE9"/>
<comment type="caution">
    <text evidence="2">The sequence shown here is derived from an EMBL/GenBank/DDBJ whole genome shotgun (WGS) entry which is preliminary data.</text>
</comment>
<keyword evidence="1" id="KW-0472">Membrane</keyword>
<evidence type="ECO:0000313" key="2">
    <source>
        <dbReference type="EMBL" id="GAI05335.1"/>
    </source>
</evidence>
<feature type="transmembrane region" description="Helical" evidence="1">
    <location>
        <begin position="25"/>
        <end position="46"/>
    </location>
</feature>
<organism evidence="2">
    <name type="scientific">marine sediment metagenome</name>
    <dbReference type="NCBI Taxonomy" id="412755"/>
    <lineage>
        <taxon>unclassified sequences</taxon>
        <taxon>metagenomes</taxon>
        <taxon>ecological metagenomes</taxon>
    </lineage>
</organism>
<name>X1LSE9_9ZZZZ</name>
<sequence>MMAGVFFDIKTRDILEGTWLVFKQLFWPIIWSLIKVLWPLLLFLILLKIGFFKKFPRFVVYIIFIILIIWFLIYLWTY</sequence>
<gene>
    <name evidence="2" type="ORF">S06H3_19352</name>
</gene>
<proteinExistence type="predicted"/>
<protein>
    <submittedName>
        <fullName evidence="2">Uncharacterized protein</fullName>
    </submittedName>
</protein>
<reference evidence="2" key="1">
    <citation type="journal article" date="2014" name="Front. Microbiol.">
        <title>High frequency of phylogenetically diverse reductive dehalogenase-homologous genes in deep subseafloor sedimentary metagenomes.</title>
        <authorList>
            <person name="Kawai M."/>
            <person name="Futagami T."/>
            <person name="Toyoda A."/>
            <person name="Takaki Y."/>
            <person name="Nishi S."/>
            <person name="Hori S."/>
            <person name="Arai W."/>
            <person name="Tsubouchi T."/>
            <person name="Morono Y."/>
            <person name="Uchiyama I."/>
            <person name="Ito T."/>
            <person name="Fujiyama A."/>
            <person name="Inagaki F."/>
            <person name="Takami H."/>
        </authorList>
    </citation>
    <scope>NUCLEOTIDE SEQUENCE</scope>
    <source>
        <strain evidence="2">Expedition CK06-06</strain>
    </source>
</reference>
<accession>X1LSE9</accession>
<feature type="transmembrane region" description="Helical" evidence="1">
    <location>
        <begin position="58"/>
        <end position="77"/>
    </location>
</feature>